<evidence type="ECO:0000313" key="6">
    <source>
        <dbReference type="EMBL" id="KAG7296580.1"/>
    </source>
</evidence>
<feature type="transmembrane region" description="Helical" evidence="5">
    <location>
        <begin position="118"/>
        <end position="141"/>
    </location>
</feature>
<feature type="transmembrane region" description="Helical" evidence="5">
    <location>
        <begin position="309"/>
        <end position="332"/>
    </location>
</feature>
<comment type="subcellular location">
    <subcellularLocation>
        <location evidence="1">Membrane</location>
        <topology evidence="1">Multi-pass membrane protein</topology>
    </subcellularLocation>
</comment>
<dbReference type="PANTHER" id="PTHR23291">
    <property type="entry name" value="BAX INHIBITOR-RELATED"/>
    <property type="match status" value="1"/>
</dbReference>
<name>A0ABQ7PVY6_PLUXY</name>
<keyword evidence="7" id="KW-1185">Reference proteome</keyword>
<evidence type="ECO:0000313" key="7">
    <source>
        <dbReference type="Proteomes" id="UP000823941"/>
    </source>
</evidence>
<reference evidence="6 7" key="1">
    <citation type="submission" date="2021-06" db="EMBL/GenBank/DDBJ databases">
        <title>A haploid diamondback moth (Plutella xylostella L.) genome assembly resolves 31 chromosomes and identifies a diamide resistance mutation.</title>
        <authorList>
            <person name="Ward C.M."/>
            <person name="Perry K.D."/>
            <person name="Baker G."/>
            <person name="Powis K."/>
            <person name="Heckel D.G."/>
            <person name="Baxter S.W."/>
        </authorList>
    </citation>
    <scope>NUCLEOTIDE SEQUENCE [LARGE SCALE GENOMIC DNA]</scope>
    <source>
        <strain evidence="6 7">LV</strain>
        <tissue evidence="6">Single pupa</tissue>
    </source>
</reference>
<proteinExistence type="inferred from homology"/>
<keyword evidence="4 5" id="KW-0472">Membrane</keyword>
<evidence type="ECO:0000256" key="3">
    <source>
        <dbReference type="ARBA" id="ARBA00022989"/>
    </source>
</evidence>
<dbReference type="Proteomes" id="UP000823941">
    <property type="component" value="Chromosome 28"/>
</dbReference>
<keyword evidence="3 5" id="KW-1133">Transmembrane helix</keyword>
<organism evidence="6 7">
    <name type="scientific">Plutella xylostella</name>
    <name type="common">Diamondback moth</name>
    <name type="synonym">Plutella maculipennis</name>
    <dbReference type="NCBI Taxonomy" id="51655"/>
    <lineage>
        <taxon>Eukaryota</taxon>
        <taxon>Metazoa</taxon>
        <taxon>Ecdysozoa</taxon>
        <taxon>Arthropoda</taxon>
        <taxon>Hexapoda</taxon>
        <taxon>Insecta</taxon>
        <taxon>Pterygota</taxon>
        <taxon>Neoptera</taxon>
        <taxon>Endopterygota</taxon>
        <taxon>Lepidoptera</taxon>
        <taxon>Glossata</taxon>
        <taxon>Ditrysia</taxon>
        <taxon>Yponomeutoidea</taxon>
        <taxon>Plutellidae</taxon>
        <taxon>Plutella</taxon>
    </lineage>
</organism>
<gene>
    <name evidence="6" type="ORF">JYU34_020378</name>
</gene>
<comment type="similarity">
    <text evidence="5">Belongs to the BI1 family.</text>
</comment>
<accession>A0ABQ7PVY6</accession>
<sequence>MKNMQSINLNEQELSEPVIYINPDQHSESELTTVINKTTKDDQNNEEKLREVVISSEKNEKVGPTQTKMQEKDEFQSHKAQKGIFAVRYNVYFHPYPGGPSDYGGEPLNYTPEDRNGFVLKVMLVVFVMLLITGVICVGIYISPARDYMRRSILGIICLIAGTVLYLIVFYAFACSECSRYPPMNYVMIVLIVVALTMVSAPIVCMYSLPAIMYAFIATACVVLVCVGLACTNVDFTKCIIVVVVASIALCMAGFALMIARFVLKQRLTVLNMILLACQVLVSSLALIIELQMILGGKSVELTTDEWAYAAYMLYTSVVNIFLKLLMLIGGLTGDSG</sequence>
<evidence type="ECO:0000256" key="1">
    <source>
        <dbReference type="ARBA" id="ARBA00004141"/>
    </source>
</evidence>
<feature type="transmembrane region" description="Helical" evidence="5">
    <location>
        <begin position="153"/>
        <end position="174"/>
    </location>
</feature>
<protein>
    <submittedName>
        <fullName evidence="6">Uncharacterized protein</fullName>
    </submittedName>
</protein>
<feature type="transmembrane region" description="Helical" evidence="5">
    <location>
        <begin position="240"/>
        <end position="263"/>
    </location>
</feature>
<evidence type="ECO:0000256" key="2">
    <source>
        <dbReference type="ARBA" id="ARBA00022692"/>
    </source>
</evidence>
<evidence type="ECO:0000256" key="4">
    <source>
        <dbReference type="ARBA" id="ARBA00023136"/>
    </source>
</evidence>
<dbReference type="PANTHER" id="PTHR23291:SF127">
    <property type="entry name" value="PROTEIN LIFEGUARD 1-LIKE"/>
    <property type="match status" value="1"/>
</dbReference>
<dbReference type="EMBL" id="JAHIBW010000028">
    <property type="protein sequence ID" value="KAG7296580.1"/>
    <property type="molecule type" value="Genomic_DNA"/>
</dbReference>
<comment type="caution">
    <text evidence="6">The sequence shown here is derived from an EMBL/GenBank/DDBJ whole genome shotgun (WGS) entry which is preliminary data.</text>
</comment>
<evidence type="ECO:0000256" key="5">
    <source>
        <dbReference type="RuleBase" id="RU004379"/>
    </source>
</evidence>
<dbReference type="InterPro" id="IPR006214">
    <property type="entry name" value="Bax_inhibitor_1-related"/>
</dbReference>
<feature type="transmembrane region" description="Helical" evidence="5">
    <location>
        <begin position="270"/>
        <end position="289"/>
    </location>
</feature>
<feature type="transmembrane region" description="Helical" evidence="5">
    <location>
        <begin position="186"/>
        <end position="205"/>
    </location>
</feature>
<dbReference type="Pfam" id="PF01027">
    <property type="entry name" value="Bax1-I"/>
    <property type="match status" value="1"/>
</dbReference>
<feature type="transmembrane region" description="Helical" evidence="5">
    <location>
        <begin position="212"/>
        <end position="234"/>
    </location>
</feature>
<keyword evidence="2 5" id="KW-0812">Transmembrane</keyword>